<dbReference type="Gene3D" id="3.40.50.1820">
    <property type="entry name" value="alpha/beta hydrolase"/>
    <property type="match status" value="1"/>
</dbReference>
<name>A0ABV3PZK1_9BACL</name>
<organism evidence="2 3">
    <name type="scientific">Jeotgalibacillus marinus</name>
    <dbReference type="NCBI Taxonomy" id="86667"/>
    <lineage>
        <taxon>Bacteria</taxon>
        <taxon>Bacillati</taxon>
        <taxon>Bacillota</taxon>
        <taxon>Bacilli</taxon>
        <taxon>Bacillales</taxon>
        <taxon>Caryophanaceae</taxon>
        <taxon>Jeotgalibacillus</taxon>
    </lineage>
</organism>
<dbReference type="GO" id="GO:0016787">
    <property type="term" value="F:hydrolase activity"/>
    <property type="evidence" value="ECO:0007669"/>
    <property type="project" value="UniProtKB-KW"/>
</dbReference>
<dbReference type="InterPro" id="IPR029058">
    <property type="entry name" value="AB_hydrolase_fold"/>
</dbReference>
<dbReference type="Pfam" id="PF12146">
    <property type="entry name" value="Hydrolase_4"/>
    <property type="match status" value="1"/>
</dbReference>
<accession>A0ABV3PZK1</accession>
<keyword evidence="3" id="KW-1185">Reference proteome</keyword>
<feature type="domain" description="Serine aminopeptidase S33" evidence="1">
    <location>
        <begin position="84"/>
        <end position="204"/>
    </location>
</feature>
<gene>
    <name evidence="2" type="ORF">AB1471_00555</name>
</gene>
<dbReference type="RefSeq" id="WP_367777566.1">
    <property type="nucleotide sequence ID" value="NZ_JBFMIA010000001.1"/>
</dbReference>
<dbReference type="InterPro" id="IPR052920">
    <property type="entry name" value="DNA-binding_regulatory"/>
</dbReference>
<dbReference type="SUPFAM" id="SSF53474">
    <property type="entry name" value="alpha/beta-Hydrolases"/>
    <property type="match status" value="1"/>
</dbReference>
<dbReference type="EMBL" id="JBFMIA010000001">
    <property type="protein sequence ID" value="MEW9500286.1"/>
    <property type="molecule type" value="Genomic_DNA"/>
</dbReference>
<protein>
    <submittedName>
        <fullName evidence="2">Alpha/beta hydrolase</fullName>
    </submittedName>
</protein>
<evidence type="ECO:0000313" key="2">
    <source>
        <dbReference type="EMBL" id="MEW9500286.1"/>
    </source>
</evidence>
<dbReference type="Proteomes" id="UP001556040">
    <property type="component" value="Unassembled WGS sequence"/>
</dbReference>
<dbReference type="PANTHER" id="PTHR43358">
    <property type="entry name" value="ALPHA/BETA-HYDROLASE"/>
    <property type="match status" value="1"/>
</dbReference>
<reference evidence="2 3" key="1">
    <citation type="journal article" date="1979" name="Int. J. Syst. Evol. Microbiol.">
        <title>Bacillus globisporus subsp. marinus subsp. nov.</title>
        <authorList>
            <person name="Liu H."/>
        </authorList>
    </citation>
    <scope>NUCLEOTIDE SEQUENCE [LARGE SCALE GENOMIC DNA]</scope>
    <source>
        <strain evidence="2 3">DSM 1297</strain>
    </source>
</reference>
<evidence type="ECO:0000313" key="3">
    <source>
        <dbReference type="Proteomes" id="UP001556040"/>
    </source>
</evidence>
<keyword evidence="2" id="KW-0378">Hydrolase</keyword>
<sequence>MRKKGLAVAVSCAGVLGAAAVGLGVYFSNRIMYMATKKEDIILEREISAKRLIMNEYNSLPKEEVWIHSPNGYKIKTVFIHPHPAKRYVIFCHGVTENKMNSVKYMNLFLSKGFNAVIFDHRRHGESGGKTTSFGFYEKIDLKAVVDALLEREGKNVTFGIHGESMGAATTLLYAGSLEDRANFYIVDCPFSDFSEQLAHMFQKERELVPSSKLAIPLANFFIKLRDGYTIQSVSPKEAVKHIEKPVLFIHSKDDNFIPAHMTETLYELKKGPKKLFIAEKGDHAQSYVENKGKYSQCVDDFLEENDV</sequence>
<evidence type="ECO:0000259" key="1">
    <source>
        <dbReference type="Pfam" id="PF12146"/>
    </source>
</evidence>
<comment type="caution">
    <text evidence="2">The sequence shown here is derived from an EMBL/GenBank/DDBJ whole genome shotgun (WGS) entry which is preliminary data.</text>
</comment>
<dbReference type="PANTHER" id="PTHR43358:SF5">
    <property type="entry name" value="EXPORTED PROTEIN"/>
    <property type="match status" value="1"/>
</dbReference>
<proteinExistence type="predicted"/>
<dbReference type="InterPro" id="IPR022742">
    <property type="entry name" value="Hydrolase_4"/>
</dbReference>